<dbReference type="Proteomes" id="UP000824220">
    <property type="component" value="Unassembled WGS sequence"/>
</dbReference>
<dbReference type="InterPro" id="IPR007139">
    <property type="entry name" value="DUF349"/>
</dbReference>
<gene>
    <name evidence="2" type="ORF">H9800_05315</name>
</gene>
<reference evidence="2" key="2">
    <citation type="submission" date="2021-04" db="EMBL/GenBank/DDBJ databases">
        <authorList>
            <person name="Gilroy R."/>
        </authorList>
    </citation>
    <scope>NUCLEOTIDE SEQUENCE</scope>
    <source>
        <strain evidence="2">ChiHjej8B7-3636</strain>
    </source>
</reference>
<sequence>MPSPAAVARVAKPASPAAPAVVPVVPPATPGASDWGRVDENGVVSVKEGDDWRIVGEYPDGTHDEALQYYVQKFDDLAFKVHTIEQRHQAGGASASELRKQAVQLKNDVVGAAAVGDLAELDRRLTVMIDELAEASAQEAAAQRAAVDQAIADRTVIVEKVEALAARDPQQVQWKQATAELNDLFAAWQNHQKTAPRLPKSTAQALWKRFRDSRSKIERARRAFFSELDEVHKAAKADKTRIIERAEALASRGEDGIPAYRDLLDEWKRLGRAGRKADDALWARFKAAGDVLYGARAERSLEEQEESKPRIEAREALLVEARGVADIADLKKARQVLTDIQRRWDEIGRIFPREAERDLDTKMRKIEVALKDREDVDWKRNNPETKARANDMEAQLRESLEGFQKDLEKAREAGDDKAARAAQEAIDARTAWLRAIGS</sequence>
<reference evidence="2" key="1">
    <citation type="journal article" date="2021" name="PeerJ">
        <title>Extensive microbial diversity within the chicken gut microbiome revealed by metagenomics and culture.</title>
        <authorList>
            <person name="Gilroy R."/>
            <person name="Ravi A."/>
            <person name="Getino M."/>
            <person name="Pursley I."/>
            <person name="Horton D.L."/>
            <person name="Alikhan N.F."/>
            <person name="Baker D."/>
            <person name="Gharbi K."/>
            <person name="Hall N."/>
            <person name="Watson M."/>
            <person name="Adriaenssens E.M."/>
            <person name="Foster-Nyarko E."/>
            <person name="Jarju S."/>
            <person name="Secka A."/>
            <person name="Antonio M."/>
            <person name="Oren A."/>
            <person name="Chaudhuri R.R."/>
            <person name="La Ragione R."/>
            <person name="Hildebrand F."/>
            <person name="Pallen M.J."/>
        </authorList>
    </citation>
    <scope>NUCLEOTIDE SEQUENCE</scope>
    <source>
        <strain evidence="2">ChiHjej8B7-3636</strain>
    </source>
</reference>
<accession>A0A9D2KHD1</accession>
<dbReference type="AlphaFoldDB" id="A0A9D2KHD1"/>
<organism evidence="2 3">
    <name type="scientific">Candidatus Microbacterium stercoravium</name>
    <dbReference type="NCBI Taxonomy" id="2838697"/>
    <lineage>
        <taxon>Bacteria</taxon>
        <taxon>Bacillati</taxon>
        <taxon>Actinomycetota</taxon>
        <taxon>Actinomycetes</taxon>
        <taxon>Micrococcales</taxon>
        <taxon>Microbacteriaceae</taxon>
        <taxon>Microbacterium</taxon>
    </lineage>
</organism>
<proteinExistence type="predicted"/>
<evidence type="ECO:0000256" key="1">
    <source>
        <dbReference type="SAM" id="MobiDB-lite"/>
    </source>
</evidence>
<evidence type="ECO:0000313" key="2">
    <source>
        <dbReference type="EMBL" id="HJA04261.1"/>
    </source>
</evidence>
<protein>
    <submittedName>
        <fullName evidence="2">DUF349 domain-containing protein</fullName>
    </submittedName>
</protein>
<feature type="region of interest" description="Disordered" evidence="1">
    <location>
        <begin position="1"/>
        <end position="22"/>
    </location>
</feature>
<dbReference type="EMBL" id="DXAM01000075">
    <property type="protein sequence ID" value="HJA04261.1"/>
    <property type="molecule type" value="Genomic_DNA"/>
</dbReference>
<comment type="caution">
    <text evidence="2">The sequence shown here is derived from an EMBL/GenBank/DDBJ whole genome shotgun (WGS) entry which is preliminary data.</text>
</comment>
<name>A0A9D2KHD1_9MICO</name>
<dbReference type="Pfam" id="PF03993">
    <property type="entry name" value="DUF349"/>
    <property type="match status" value="3"/>
</dbReference>
<evidence type="ECO:0000313" key="3">
    <source>
        <dbReference type="Proteomes" id="UP000824220"/>
    </source>
</evidence>